<comment type="caution">
    <text evidence="2">The sequence shown here is derived from an EMBL/GenBank/DDBJ whole genome shotgun (WGS) entry which is preliminary data.</text>
</comment>
<name>A0A0M2VBJ8_9GAMM</name>
<dbReference type="PATRIC" id="fig|336831.14.peg.3136"/>
<keyword evidence="1" id="KW-0732">Signal</keyword>
<gene>
    <name evidence="2" type="ORF">WG68_04115</name>
</gene>
<evidence type="ECO:0000313" key="3">
    <source>
        <dbReference type="Proteomes" id="UP000034228"/>
    </source>
</evidence>
<dbReference type="OrthoDB" id="5772579at2"/>
<keyword evidence="3" id="KW-1185">Reference proteome</keyword>
<evidence type="ECO:0000256" key="1">
    <source>
        <dbReference type="SAM" id="SignalP"/>
    </source>
</evidence>
<feature type="chain" id="PRO_5005644563" evidence="1">
    <location>
        <begin position="23"/>
        <end position="121"/>
    </location>
</feature>
<dbReference type="PROSITE" id="PS51257">
    <property type="entry name" value="PROKAR_LIPOPROTEIN"/>
    <property type="match status" value="1"/>
</dbReference>
<organism evidence="2 3">
    <name type="scientific">Arsukibacterium ikkense</name>
    <dbReference type="NCBI Taxonomy" id="336831"/>
    <lineage>
        <taxon>Bacteria</taxon>
        <taxon>Pseudomonadati</taxon>
        <taxon>Pseudomonadota</taxon>
        <taxon>Gammaproteobacteria</taxon>
        <taxon>Chromatiales</taxon>
        <taxon>Chromatiaceae</taxon>
        <taxon>Arsukibacterium</taxon>
    </lineage>
</organism>
<dbReference type="RefSeq" id="WP_008224341.1">
    <property type="nucleotide sequence ID" value="NZ_LAHO01000003.1"/>
</dbReference>
<dbReference type="STRING" id="336831.WG68_04115"/>
<dbReference type="Proteomes" id="UP000034228">
    <property type="component" value="Unassembled WGS sequence"/>
</dbReference>
<proteinExistence type="predicted"/>
<evidence type="ECO:0000313" key="2">
    <source>
        <dbReference type="EMBL" id="KKO46508.1"/>
    </source>
</evidence>
<dbReference type="AlphaFoldDB" id="A0A0M2VBJ8"/>
<accession>A0A0M2VBJ8</accession>
<feature type="signal peptide" evidence="1">
    <location>
        <begin position="1"/>
        <end position="22"/>
    </location>
</feature>
<protein>
    <submittedName>
        <fullName evidence="2">Cobalt transporter</fullName>
    </submittedName>
</protein>
<sequence>MLGRTSGLLLLLLTMLNHAVMACDALVMHLPDHAHTYTDLQHEHCHSDTLFDVSSEQVTAHNVEHNSEHDTDEHSNHAHVTCYIAFFQGMEVLNFRDSVIAATQPGLNLISYRPPVPPPNI</sequence>
<dbReference type="EMBL" id="LAHO01000003">
    <property type="protein sequence ID" value="KKO46508.1"/>
    <property type="molecule type" value="Genomic_DNA"/>
</dbReference>
<reference evidence="2 3" key="1">
    <citation type="submission" date="2015-03" db="EMBL/GenBank/DDBJ databases">
        <title>Draft genome sequences of two protease-producing strains of Arsukibacterium isolated from two cold and alkaline environments.</title>
        <authorList>
            <person name="Lylloff J.E."/>
            <person name="Skov L.B."/>
            <person name="Jepsen M."/>
            <person name="Hallin P.F."/>
            <person name="Sorensen S.J."/>
            <person name="Stougaard P."/>
            <person name="Glaring M.A."/>
        </authorList>
    </citation>
    <scope>NUCLEOTIDE SEQUENCE [LARGE SCALE GENOMIC DNA]</scope>
    <source>
        <strain evidence="2 3">GCM72</strain>
    </source>
</reference>